<accession>A0A9P4QM64</accession>
<comment type="caution">
    <text evidence="2">The sequence shown here is derived from an EMBL/GenBank/DDBJ whole genome shotgun (WGS) entry which is preliminary data.</text>
</comment>
<name>A0A9P4QM64_9PLEO</name>
<sequence>MLNKRESKRSLFIATPSSILIHSSSGSGFEQSIAFKCGAADGIVNAIPAQDNSGLIAVADSHLVLLHELNRGEEKEYRLKSGFVSKESLAFAMLKESAQGEPRLLRFSPSSCTLYFSTTLSPAIQIYSIASAELLPPLHSHSSAPSVLALSSDGEVLLSASRKPPTIHIRDVRAPGTVPISIQPRTTISAATCCTFQTEHPVSTCDFLLGFGDGTLGAYRLVIPTLREDGPTNGRTRSCPLRQPSEIGCIKKLHKAAMGGVCAVEFIPGFGSRAISVGHDGKCRIVDFSKGSRVLRTWYVPAPATCLSITSNRPTQRYSGKERVVFFQAETAPDDHEYPHESFEILVAIGTQAGNVLVFNMLGLQVREIAIGAPVLHLEWVGDMSAPSMLPPPRTPTSQYQPITTASPDESSTPSDEEGTVRKANLLHPGLNSTLVPLAQNNLFSSLSSLRPSSDVSYGSPEKHRHKRPYPRPRIVTNTFLDPESHYPTRETKPSTSSAAAKHHISPPPSPLSDLDSDDIWKTPPTHPRRNSFFPLSPHSTALALDAAPPSPHADSTPPRRRSSLLRSPPRLLDGEAGSSSARRLSSLRARLRRVKKAKGVEDSVYAVVGEEDEEVWWEEWRELREEVRLLRGEVGALKEAMRGLRGRG</sequence>
<dbReference type="SUPFAM" id="SSF50978">
    <property type="entry name" value="WD40 repeat-like"/>
    <property type="match status" value="1"/>
</dbReference>
<proteinExistence type="predicted"/>
<evidence type="ECO:0000256" key="1">
    <source>
        <dbReference type="SAM" id="MobiDB-lite"/>
    </source>
</evidence>
<dbReference type="AlphaFoldDB" id="A0A9P4QM64"/>
<feature type="region of interest" description="Disordered" evidence="1">
    <location>
        <begin position="449"/>
        <end position="583"/>
    </location>
</feature>
<evidence type="ECO:0000313" key="3">
    <source>
        <dbReference type="Proteomes" id="UP000799444"/>
    </source>
</evidence>
<gene>
    <name evidence="2" type="ORF">EJ04DRAFT_595011</name>
</gene>
<evidence type="ECO:0000313" key="2">
    <source>
        <dbReference type="EMBL" id="KAF2727416.1"/>
    </source>
</evidence>
<feature type="region of interest" description="Disordered" evidence="1">
    <location>
        <begin position="389"/>
        <end position="420"/>
    </location>
</feature>
<dbReference type="InterPro" id="IPR015943">
    <property type="entry name" value="WD40/YVTN_repeat-like_dom_sf"/>
</dbReference>
<dbReference type="Gene3D" id="2.130.10.10">
    <property type="entry name" value="YVTN repeat-like/Quinoprotein amine dehydrogenase"/>
    <property type="match status" value="1"/>
</dbReference>
<feature type="compositionally biased region" description="Basic and acidic residues" evidence="1">
    <location>
        <begin position="483"/>
        <end position="493"/>
    </location>
</feature>
<dbReference type="OrthoDB" id="5362656at2759"/>
<keyword evidence="3" id="KW-1185">Reference proteome</keyword>
<feature type="compositionally biased region" description="Low complexity" evidence="1">
    <location>
        <begin position="404"/>
        <end position="414"/>
    </location>
</feature>
<reference evidence="2" key="1">
    <citation type="journal article" date="2020" name="Stud. Mycol.">
        <title>101 Dothideomycetes genomes: a test case for predicting lifestyles and emergence of pathogens.</title>
        <authorList>
            <person name="Haridas S."/>
            <person name="Albert R."/>
            <person name="Binder M."/>
            <person name="Bloem J."/>
            <person name="Labutti K."/>
            <person name="Salamov A."/>
            <person name="Andreopoulos B."/>
            <person name="Baker S."/>
            <person name="Barry K."/>
            <person name="Bills G."/>
            <person name="Bluhm B."/>
            <person name="Cannon C."/>
            <person name="Castanera R."/>
            <person name="Culley D."/>
            <person name="Daum C."/>
            <person name="Ezra D."/>
            <person name="Gonzalez J."/>
            <person name="Henrissat B."/>
            <person name="Kuo A."/>
            <person name="Liang C."/>
            <person name="Lipzen A."/>
            <person name="Lutzoni F."/>
            <person name="Magnuson J."/>
            <person name="Mondo S."/>
            <person name="Nolan M."/>
            <person name="Ohm R."/>
            <person name="Pangilinan J."/>
            <person name="Park H.-J."/>
            <person name="Ramirez L."/>
            <person name="Alfaro M."/>
            <person name="Sun H."/>
            <person name="Tritt A."/>
            <person name="Yoshinaga Y."/>
            <person name="Zwiers L.-H."/>
            <person name="Turgeon B."/>
            <person name="Goodwin S."/>
            <person name="Spatafora J."/>
            <person name="Crous P."/>
            <person name="Grigoriev I."/>
        </authorList>
    </citation>
    <scope>NUCLEOTIDE SEQUENCE</scope>
    <source>
        <strain evidence="2">CBS 125425</strain>
    </source>
</reference>
<dbReference type="Proteomes" id="UP000799444">
    <property type="component" value="Unassembled WGS sequence"/>
</dbReference>
<protein>
    <submittedName>
        <fullName evidence="2">Uncharacterized protein</fullName>
    </submittedName>
</protein>
<dbReference type="InterPro" id="IPR036322">
    <property type="entry name" value="WD40_repeat_dom_sf"/>
</dbReference>
<organism evidence="2 3">
    <name type="scientific">Polyplosphaeria fusca</name>
    <dbReference type="NCBI Taxonomy" id="682080"/>
    <lineage>
        <taxon>Eukaryota</taxon>
        <taxon>Fungi</taxon>
        <taxon>Dikarya</taxon>
        <taxon>Ascomycota</taxon>
        <taxon>Pezizomycotina</taxon>
        <taxon>Dothideomycetes</taxon>
        <taxon>Pleosporomycetidae</taxon>
        <taxon>Pleosporales</taxon>
        <taxon>Tetraplosphaeriaceae</taxon>
        <taxon>Polyplosphaeria</taxon>
    </lineage>
</organism>
<dbReference type="EMBL" id="ML996334">
    <property type="protein sequence ID" value="KAF2727416.1"/>
    <property type="molecule type" value="Genomic_DNA"/>
</dbReference>